<reference evidence="2" key="1">
    <citation type="submission" date="2025-08" db="UniProtKB">
        <authorList>
            <consortium name="Ensembl"/>
        </authorList>
    </citation>
    <scope>IDENTIFICATION</scope>
</reference>
<keyword evidence="3" id="KW-1185">Reference proteome</keyword>
<reference evidence="2" key="2">
    <citation type="submission" date="2025-09" db="UniProtKB">
        <authorList>
            <consortium name="Ensembl"/>
        </authorList>
    </citation>
    <scope>IDENTIFICATION</scope>
</reference>
<dbReference type="PANTHER" id="PTHR13800:SF6">
    <property type="entry name" value="TRANSIENT RECEPTOR POTENTIAL CATION CHANNEL SUBFAMILY M MEMBER 4"/>
    <property type="match status" value="1"/>
</dbReference>
<feature type="compositionally biased region" description="Pro residues" evidence="1">
    <location>
        <begin position="144"/>
        <end position="154"/>
    </location>
</feature>
<evidence type="ECO:0000256" key="1">
    <source>
        <dbReference type="SAM" id="MobiDB-lite"/>
    </source>
</evidence>
<dbReference type="InterPro" id="IPR050927">
    <property type="entry name" value="TRPM"/>
</dbReference>
<evidence type="ECO:0000313" key="3">
    <source>
        <dbReference type="Proteomes" id="UP000694380"/>
    </source>
</evidence>
<evidence type="ECO:0000313" key="2">
    <source>
        <dbReference type="Ensembl" id="ENSCPBP00000008471.1"/>
    </source>
</evidence>
<sequence length="199" mass="20842">HPTSPPLQAWILQHFKKKTCMTYIEDPLETGAPPQCQCGRPRAEHAFVMAVSKWDSAQHTMEGPTDAFGELEFVGAGGKPSKVRGCVSGVRGTGRAGGEPSGTTPRPAPAPVPAWWPWASCPGASSPTARPSSIPRARSLPATPGSPPQTPPAPWTITTRSSSWWTTAPGGARGAKAASAPTWRNTSPSRGVSRLSCAL</sequence>
<dbReference type="GO" id="GO:0005886">
    <property type="term" value="C:plasma membrane"/>
    <property type="evidence" value="ECO:0007669"/>
    <property type="project" value="TreeGrafter"/>
</dbReference>
<organism evidence="2 3">
    <name type="scientific">Chrysemys picta bellii</name>
    <name type="common">Western painted turtle</name>
    <name type="synonym">Emys bellii</name>
    <dbReference type="NCBI Taxonomy" id="8478"/>
    <lineage>
        <taxon>Eukaryota</taxon>
        <taxon>Metazoa</taxon>
        <taxon>Chordata</taxon>
        <taxon>Craniata</taxon>
        <taxon>Vertebrata</taxon>
        <taxon>Euteleostomi</taxon>
        <taxon>Archelosauria</taxon>
        <taxon>Testudinata</taxon>
        <taxon>Testudines</taxon>
        <taxon>Cryptodira</taxon>
        <taxon>Durocryptodira</taxon>
        <taxon>Testudinoidea</taxon>
        <taxon>Emydidae</taxon>
        <taxon>Chrysemys</taxon>
    </lineage>
</organism>
<dbReference type="AlphaFoldDB" id="A0A8C3FHG2"/>
<dbReference type="GO" id="GO:0099604">
    <property type="term" value="F:ligand-gated calcium channel activity"/>
    <property type="evidence" value="ECO:0007669"/>
    <property type="project" value="TreeGrafter"/>
</dbReference>
<feature type="region of interest" description="Disordered" evidence="1">
    <location>
        <begin position="123"/>
        <end position="199"/>
    </location>
</feature>
<dbReference type="GO" id="GO:0005227">
    <property type="term" value="F:calcium-activated cation channel activity"/>
    <property type="evidence" value="ECO:0007669"/>
    <property type="project" value="TreeGrafter"/>
</dbReference>
<feature type="compositionally biased region" description="Gly residues" evidence="1">
    <location>
        <begin position="91"/>
        <end position="100"/>
    </location>
</feature>
<proteinExistence type="predicted"/>
<protein>
    <submittedName>
        <fullName evidence="2">Uncharacterized protein</fullName>
    </submittedName>
</protein>
<dbReference type="Ensembl" id="ENSCPBT00000010176.1">
    <property type="protein sequence ID" value="ENSCPBP00000008471.1"/>
    <property type="gene ID" value="ENSCPBG00000006606.1"/>
</dbReference>
<name>A0A8C3FHG2_CHRPI</name>
<accession>A0A8C3FHG2</accession>
<dbReference type="PANTHER" id="PTHR13800">
    <property type="entry name" value="TRANSIENT RECEPTOR POTENTIAL CATION CHANNEL, SUBFAMILY M, MEMBER 6"/>
    <property type="match status" value="1"/>
</dbReference>
<feature type="region of interest" description="Disordered" evidence="1">
    <location>
        <begin position="84"/>
        <end position="111"/>
    </location>
</feature>
<dbReference type="Proteomes" id="UP000694380">
    <property type="component" value="Unplaced"/>
</dbReference>
<feature type="compositionally biased region" description="Low complexity" evidence="1">
    <location>
        <begin position="155"/>
        <end position="167"/>
    </location>
</feature>